<keyword evidence="3" id="KW-1185">Reference proteome</keyword>
<dbReference type="EMBL" id="CP071502">
    <property type="protein sequence ID" value="QSX37417.1"/>
    <property type="molecule type" value="Genomic_DNA"/>
</dbReference>
<accession>A0ABX7R294</accession>
<evidence type="ECO:0000259" key="1">
    <source>
        <dbReference type="Pfam" id="PF07484"/>
    </source>
</evidence>
<dbReference type="InterPro" id="IPR011083">
    <property type="entry name" value="Phage_tail_collar_dom"/>
</dbReference>
<dbReference type="SUPFAM" id="SSF88874">
    <property type="entry name" value="Receptor-binding domain of short tail fibre protein gp12"/>
    <property type="match status" value="1"/>
</dbReference>
<protein>
    <submittedName>
        <fullName evidence="2">Phage tail protein</fullName>
    </submittedName>
</protein>
<sequence length="176" mass="18502">MEGFLGQITLFAGSYAPAKWTFCQGQLLQISGNEALFSLLGTSFGGDGRTTFRLPDYRGYIPVGQGIAGSGPAGSTTYPAGTVMGVERVTLTEQQIPAHNHPLNVSNEDANLLSAQQALLGSGEHFLASTSESRFSGPMYNGIITSSGTGDAHSNVMPTLCLNFIMCIVGTYPSRS</sequence>
<evidence type="ECO:0000313" key="3">
    <source>
        <dbReference type="Proteomes" id="UP000663207"/>
    </source>
</evidence>
<gene>
    <name evidence="2" type="ORF">JYB85_00725</name>
</gene>
<dbReference type="InterPro" id="IPR037053">
    <property type="entry name" value="Phage_tail_collar_dom_sf"/>
</dbReference>
<dbReference type="Pfam" id="PF07484">
    <property type="entry name" value="Collar"/>
    <property type="match status" value="1"/>
</dbReference>
<feature type="domain" description="Phage tail collar" evidence="1">
    <location>
        <begin position="6"/>
        <end position="62"/>
    </location>
</feature>
<dbReference type="RefSeq" id="WP_207380648.1">
    <property type="nucleotide sequence ID" value="NZ_CP071502.1"/>
</dbReference>
<dbReference type="Proteomes" id="UP000663207">
    <property type="component" value="Chromosome"/>
</dbReference>
<organism evidence="2 3">
    <name type="scientific">Shewanella sedimentimangrovi</name>
    <dbReference type="NCBI Taxonomy" id="2814293"/>
    <lineage>
        <taxon>Bacteria</taxon>
        <taxon>Pseudomonadati</taxon>
        <taxon>Pseudomonadota</taxon>
        <taxon>Gammaproteobacteria</taxon>
        <taxon>Alteromonadales</taxon>
        <taxon>Shewanellaceae</taxon>
        <taxon>Shewanella</taxon>
    </lineage>
</organism>
<proteinExistence type="predicted"/>
<name>A0ABX7R294_9GAMM</name>
<dbReference type="Gene3D" id="3.90.1340.10">
    <property type="entry name" value="Phage tail collar domain"/>
    <property type="match status" value="1"/>
</dbReference>
<reference evidence="2 3" key="1">
    <citation type="submission" date="2021-03" db="EMBL/GenBank/DDBJ databases">
        <title>Novel species identification of genus Shewanella.</title>
        <authorList>
            <person name="Liu G."/>
            <person name="Zhang Q."/>
        </authorList>
    </citation>
    <scope>NUCLEOTIDE SEQUENCE [LARGE SCALE GENOMIC DNA]</scope>
    <source>
        <strain evidence="2 3">FJAT-52962</strain>
    </source>
</reference>
<evidence type="ECO:0000313" key="2">
    <source>
        <dbReference type="EMBL" id="QSX37417.1"/>
    </source>
</evidence>